<feature type="transmembrane region" description="Helical" evidence="9">
    <location>
        <begin position="64"/>
        <end position="85"/>
    </location>
</feature>
<dbReference type="EMBL" id="JACOOK010000003">
    <property type="protein sequence ID" value="MBC5616701.1"/>
    <property type="molecule type" value="Genomic_DNA"/>
</dbReference>
<feature type="transmembrane region" description="Helical" evidence="9">
    <location>
        <begin position="169"/>
        <end position="193"/>
    </location>
</feature>
<keyword evidence="7 9" id="KW-1133">Transmembrane helix</keyword>
<reference evidence="11 12" key="1">
    <citation type="submission" date="2020-08" db="EMBL/GenBank/DDBJ databases">
        <title>Genome public.</title>
        <authorList>
            <person name="Liu C."/>
            <person name="Sun Q."/>
        </authorList>
    </citation>
    <scope>NUCLEOTIDE SEQUENCE [LARGE SCALE GENOMIC DNA]</scope>
    <source>
        <strain evidence="11 12">New-7</strain>
    </source>
</reference>
<comment type="subcellular location">
    <subcellularLocation>
        <location evidence="9">Cell membrane</location>
        <topology evidence="9">Multi-pass membrane protein</topology>
    </subcellularLocation>
</comment>
<evidence type="ECO:0000256" key="9">
    <source>
        <dbReference type="HAMAP-Rule" id="MF_00161"/>
    </source>
</evidence>
<keyword evidence="2 9" id="KW-1003">Cell membrane</keyword>
<keyword evidence="8 9" id="KW-0472">Membrane</keyword>
<dbReference type="Proteomes" id="UP000636891">
    <property type="component" value="Unassembled WGS sequence"/>
</dbReference>
<accession>A0ABR7CM16</accession>
<dbReference type="PRINTS" id="PR00781">
    <property type="entry name" value="LIPOSIGPTASE"/>
</dbReference>
<comment type="caution">
    <text evidence="11">The sequence shown here is derived from an EMBL/GenBank/DDBJ whole genome shotgun (WGS) entry which is preliminary data.</text>
</comment>
<evidence type="ECO:0000313" key="12">
    <source>
        <dbReference type="Proteomes" id="UP000636891"/>
    </source>
</evidence>
<comment type="caution">
    <text evidence="9">Lacks conserved residue(s) required for the propagation of feature annotation.</text>
</comment>
<keyword evidence="5 9" id="KW-0064">Aspartyl protease</keyword>
<feature type="active site" evidence="9">
    <location>
        <position position="180"/>
    </location>
</feature>
<evidence type="ECO:0000256" key="5">
    <source>
        <dbReference type="ARBA" id="ARBA00022750"/>
    </source>
</evidence>
<proteinExistence type="inferred from homology"/>
<dbReference type="EC" id="3.4.23.36" evidence="9"/>
<evidence type="ECO:0000256" key="4">
    <source>
        <dbReference type="ARBA" id="ARBA00022692"/>
    </source>
</evidence>
<comment type="catalytic activity">
    <reaction evidence="9">
        <text>Release of signal peptides from bacterial membrane prolipoproteins. Hydrolyzes -Xaa-Yaa-Zaa-|-(S,diacylglyceryl)Cys-, in which Xaa is hydrophobic (preferably Leu), and Yaa (Ala or Ser) and Zaa (Gly or Ala) have small, neutral side chains.</text>
        <dbReference type="EC" id="3.4.23.36"/>
    </reaction>
</comment>
<keyword evidence="4 9" id="KW-0812">Transmembrane</keyword>
<dbReference type="PANTHER" id="PTHR33695">
    <property type="entry name" value="LIPOPROTEIN SIGNAL PEPTIDASE"/>
    <property type="match status" value="1"/>
</dbReference>
<keyword evidence="6 9" id="KW-0378">Hydrolase</keyword>
<dbReference type="InterPro" id="IPR001872">
    <property type="entry name" value="Peptidase_A8"/>
</dbReference>
<organism evidence="11 12">
    <name type="scientific">Alistipes hominis</name>
    <dbReference type="NCBI Taxonomy" id="2763015"/>
    <lineage>
        <taxon>Bacteria</taxon>
        <taxon>Pseudomonadati</taxon>
        <taxon>Bacteroidota</taxon>
        <taxon>Bacteroidia</taxon>
        <taxon>Bacteroidales</taxon>
        <taxon>Rikenellaceae</taxon>
        <taxon>Alistipes</taxon>
    </lineage>
</organism>
<feature type="active site" evidence="9">
    <location>
        <position position="146"/>
    </location>
</feature>
<dbReference type="HAMAP" id="MF_00161">
    <property type="entry name" value="LspA"/>
    <property type="match status" value="1"/>
</dbReference>
<dbReference type="Pfam" id="PF01252">
    <property type="entry name" value="Peptidase_A8"/>
    <property type="match status" value="1"/>
</dbReference>
<comment type="similarity">
    <text evidence="1 9 10">Belongs to the peptidase A8 family.</text>
</comment>
<evidence type="ECO:0000256" key="8">
    <source>
        <dbReference type="ARBA" id="ARBA00023136"/>
    </source>
</evidence>
<sequence>MSKKKIILLIVALLVFDQIVKIWIKTHFMLDQSVTVFPNWFFIRFIENPGAAFGFELGGNYGKLILSVFRLLAIGALGYYIFYLYRKKAPAGVLAGFSLIFAGALGNVLDSAFYGLLFSESTFTSVATFLPEGGGYAGFLHGKVVDMLFFPIVEGVFPSWIPGVGGEPFLFFSPIFNFADSYITVGVIYLLLFQRKYFK</sequence>
<dbReference type="RefSeq" id="WP_055205129.1">
    <property type="nucleotide sequence ID" value="NZ_JACOOK010000003.1"/>
</dbReference>
<keyword evidence="11" id="KW-0449">Lipoprotein</keyword>
<comment type="pathway">
    <text evidence="9">Protein modification; lipoprotein biosynthesis (signal peptide cleavage).</text>
</comment>
<dbReference type="NCBIfam" id="NF011369">
    <property type="entry name" value="PRK14788.1"/>
    <property type="match status" value="1"/>
</dbReference>
<evidence type="ECO:0000256" key="1">
    <source>
        <dbReference type="ARBA" id="ARBA00006139"/>
    </source>
</evidence>
<keyword evidence="3 9" id="KW-0645">Protease</keyword>
<evidence type="ECO:0000256" key="3">
    <source>
        <dbReference type="ARBA" id="ARBA00022670"/>
    </source>
</evidence>
<dbReference type="PANTHER" id="PTHR33695:SF1">
    <property type="entry name" value="LIPOPROTEIN SIGNAL PEPTIDASE"/>
    <property type="match status" value="1"/>
</dbReference>
<name>A0ABR7CM16_9BACT</name>
<protein>
    <recommendedName>
        <fullName evidence="9">Lipoprotein signal peptidase</fullName>
        <ecNumber evidence="9">3.4.23.36</ecNumber>
    </recommendedName>
    <alternativeName>
        <fullName evidence="9">Prolipoprotein signal peptidase</fullName>
    </alternativeName>
    <alternativeName>
        <fullName evidence="9">Signal peptidase II</fullName>
        <shortName evidence="9">SPase II</shortName>
    </alternativeName>
</protein>
<evidence type="ECO:0000256" key="10">
    <source>
        <dbReference type="RuleBase" id="RU004181"/>
    </source>
</evidence>
<feature type="transmembrane region" description="Helical" evidence="9">
    <location>
        <begin position="92"/>
        <end position="117"/>
    </location>
</feature>
<comment type="function">
    <text evidence="9">This protein specifically catalyzes the removal of signal peptides from prolipoproteins.</text>
</comment>
<evidence type="ECO:0000256" key="7">
    <source>
        <dbReference type="ARBA" id="ARBA00022989"/>
    </source>
</evidence>
<evidence type="ECO:0000256" key="6">
    <source>
        <dbReference type="ARBA" id="ARBA00022801"/>
    </source>
</evidence>
<keyword evidence="12" id="KW-1185">Reference proteome</keyword>
<evidence type="ECO:0000256" key="2">
    <source>
        <dbReference type="ARBA" id="ARBA00022475"/>
    </source>
</evidence>
<evidence type="ECO:0000313" key="11">
    <source>
        <dbReference type="EMBL" id="MBC5616701.1"/>
    </source>
</evidence>
<gene>
    <name evidence="9" type="primary">lspA</name>
    <name evidence="11" type="ORF">H8S08_06675</name>
</gene>